<keyword evidence="5" id="KW-0479">Metal-binding</keyword>
<keyword evidence="4" id="KW-0540">Nuclease</keyword>
<evidence type="ECO:0000256" key="5">
    <source>
        <dbReference type="ARBA" id="ARBA00022723"/>
    </source>
</evidence>
<dbReference type="InterPro" id="IPR027806">
    <property type="entry name" value="HARBI1_dom"/>
</dbReference>
<gene>
    <name evidence="10" type="ORF">K2173_020642</name>
</gene>
<reference evidence="10 11" key="1">
    <citation type="submission" date="2021-09" db="EMBL/GenBank/DDBJ databases">
        <title>Genomic insights and catalytic innovation underlie evolution of tropane alkaloids biosynthesis.</title>
        <authorList>
            <person name="Wang Y.-J."/>
            <person name="Tian T."/>
            <person name="Huang J.-P."/>
            <person name="Huang S.-X."/>
        </authorList>
    </citation>
    <scope>NUCLEOTIDE SEQUENCE [LARGE SCALE GENOMIC DNA]</scope>
    <source>
        <strain evidence="10">KIB-2018</strain>
        <tissue evidence="10">Leaf</tissue>
    </source>
</reference>
<comment type="caution">
    <text evidence="10">The sequence shown here is derived from an EMBL/GenBank/DDBJ whole genome shotgun (WGS) entry which is preliminary data.</text>
</comment>
<dbReference type="AlphaFoldDB" id="A0AAV8TLI7"/>
<keyword evidence="11" id="KW-1185">Reference proteome</keyword>
<dbReference type="GO" id="GO:0046872">
    <property type="term" value="F:metal ion binding"/>
    <property type="evidence" value="ECO:0007669"/>
    <property type="project" value="UniProtKB-KW"/>
</dbReference>
<evidence type="ECO:0000313" key="10">
    <source>
        <dbReference type="EMBL" id="KAJ8767702.1"/>
    </source>
</evidence>
<evidence type="ECO:0000256" key="4">
    <source>
        <dbReference type="ARBA" id="ARBA00022722"/>
    </source>
</evidence>
<proteinExistence type="inferred from homology"/>
<feature type="domain" description="DDE Tnp4" evidence="9">
    <location>
        <begin position="231"/>
        <end position="376"/>
    </location>
</feature>
<feature type="compositionally biased region" description="Basic residues" evidence="8">
    <location>
        <begin position="26"/>
        <end position="35"/>
    </location>
</feature>
<dbReference type="EMBL" id="JAIWQS010000004">
    <property type="protein sequence ID" value="KAJ8767702.1"/>
    <property type="molecule type" value="Genomic_DNA"/>
</dbReference>
<dbReference type="GO" id="GO:0005634">
    <property type="term" value="C:nucleus"/>
    <property type="evidence" value="ECO:0007669"/>
    <property type="project" value="UniProtKB-SubCell"/>
</dbReference>
<dbReference type="GO" id="GO:0016787">
    <property type="term" value="F:hydrolase activity"/>
    <property type="evidence" value="ECO:0007669"/>
    <property type="project" value="UniProtKB-KW"/>
</dbReference>
<comment type="subcellular location">
    <subcellularLocation>
        <location evidence="2">Nucleus</location>
    </subcellularLocation>
</comment>
<evidence type="ECO:0000256" key="3">
    <source>
        <dbReference type="ARBA" id="ARBA00006958"/>
    </source>
</evidence>
<name>A0AAV8TLI7_9ROSI</name>
<dbReference type="Proteomes" id="UP001159364">
    <property type="component" value="Linkage Group LG04"/>
</dbReference>
<protein>
    <recommendedName>
        <fullName evidence="9">DDE Tnp4 domain-containing protein</fullName>
    </recommendedName>
</protein>
<evidence type="ECO:0000313" key="11">
    <source>
        <dbReference type="Proteomes" id="UP001159364"/>
    </source>
</evidence>
<comment type="cofactor">
    <cofactor evidence="1">
        <name>a divalent metal cation</name>
        <dbReference type="ChEBI" id="CHEBI:60240"/>
    </cofactor>
</comment>
<accession>A0AAV8TLI7</accession>
<keyword evidence="7" id="KW-0539">Nucleus</keyword>
<evidence type="ECO:0000256" key="6">
    <source>
        <dbReference type="ARBA" id="ARBA00022801"/>
    </source>
</evidence>
<feature type="region of interest" description="Disordered" evidence="8">
    <location>
        <begin position="1"/>
        <end position="39"/>
    </location>
</feature>
<comment type="similarity">
    <text evidence="3">Belongs to the HARBI1 family.</text>
</comment>
<dbReference type="GO" id="GO:0004518">
    <property type="term" value="F:nuclease activity"/>
    <property type="evidence" value="ECO:0007669"/>
    <property type="project" value="UniProtKB-KW"/>
</dbReference>
<sequence length="437" mass="48416">MAIIGGSSDNASPAASKTPKPATKSTGKRKPRKGKTQNAQLLPLLESAASVTGKFMSLNDLHLLPSQFLSIESLLSSLPFSAPQSPLTQSFFHRFLSSSDELDTRWYDFFRMSKPTFCQLVSLLSPSLLTSLPPSMSPDSAVAATLFRLAHGASYKVVTRAFGLGTSETACVAFYSVCKAVNEKFGNLFELRRDWERIVNGFVWISLPNCCGVLGFGKFGIDSKLLGIDGSLIVQALIDAQGRFLDISAGWPSSMEAESILRQTKLYMDVEESREGINGSCYELCDGNQIPQYIIGDSCLPLLPWLLTPYRTSSIREESFNSGKREFNAAHKRAMGLVDTAFGRVKARWKLLGRRWKEECVECFPFVIVMACLLHNFLIKCSEPLPEDCVGWFKEEQLAVFNGETDDESGCRIRDSIAEHLSLVVVIMGWRSNRPGR</sequence>
<keyword evidence="6" id="KW-0378">Hydrolase</keyword>
<dbReference type="InterPro" id="IPR045249">
    <property type="entry name" value="HARBI1-like"/>
</dbReference>
<feature type="compositionally biased region" description="Low complexity" evidence="8">
    <location>
        <begin position="11"/>
        <end position="25"/>
    </location>
</feature>
<dbReference type="Pfam" id="PF13359">
    <property type="entry name" value="DDE_Tnp_4"/>
    <property type="match status" value="1"/>
</dbReference>
<evidence type="ECO:0000259" key="9">
    <source>
        <dbReference type="Pfam" id="PF13359"/>
    </source>
</evidence>
<dbReference type="PANTHER" id="PTHR22930:SF242">
    <property type="entry name" value="LOW PROTEIN: NUCLEASE-LIKE PROTEIN"/>
    <property type="match status" value="1"/>
</dbReference>
<dbReference type="PANTHER" id="PTHR22930">
    <property type="match status" value="1"/>
</dbReference>
<evidence type="ECO:0000256" key="2">
    <source>
        <dbReference type="ARBA" id="ARBA00004123"/>
    </source>
</evidence>
<evidence type="ECO:0000256" key="8">
    <source>
        <dbReference type="SAM" id="MobiDB-lite"/>
    </source>
</evidence>
<organism evidence="10 11">
    <name type="scientific">Erythroxylum novogranatense</name>
    <dbReference type="NCBI Taxonomy" id="1862640"/>
    <lineage>
        <taxon>Eukaryota</taxon>
        <taxon>Viridiplantae</taxon>
        <taxon>Streptophyta</taxon>
        <taxon>Embryophyta</taxon>
        <taxon>Tracheophyta</taxon>
        <taxon>Spermatophyta</taxon>
        <taxon>Magnoliopsida</taxon>
        <taxon>eudicotyledons</taxon>
        <taxon>Gunneridae</taxon>
        <taxon>Pentapetalae</taxon>
        <taxon>rosids</taxon>
        <taxon>fabids</taxon>
        <taxon>Malpighiales</taxon>
        <taxon>Erythroxylaceae</taxon>
        <taxon>Erythroxylum</taxon>
    </lineage>
</organism>
<evidence type="ECO:0000256" key="1">
    <source>
        <dbReference type="ARBA" id="ARBA00001968"/>
    </source>
</evidence>
<evidence type="ECO:0000256" key="7">
    <source>
        <dbReference type="ARBA" id="ARBA00023242"/>
    </source>
</evidence>